<organism evidence="3 4">
    <name type="scientific">Nitrospira defluvii</name>
    <dbReference type="NCBI Taxonomy" id="330214"/>
    <lineage>
        <taxon>Bacteria</taxon>
        <taxon>Pseudomonadati</taxon>
        <taxon>Nitrospirota</taxon>
        <taxon>Nitrospiria</taxon>
        <taxon>Nitrospirales</taxon>
        <taxon>Nitrospiraceae</taxon>
        <taxon>Nitrospira</taxon>
    </lineage>
</organism>
<feature type="domain" description="KAP NTPase" evidence="2">
    <location>
        <begin position="179"/>
        <end position="449"/>
    </location>
</feature>
<evidence type="ECO:0000313" key="3">
    <source>
        <dbReference type="EMBL" id="CAE6725369.1"/>
    </source>
</evidence>
<keyword evidence="1" id="KW-0812">Transmembrane</keyword>
<evidence type="ECO:0000259" key="2">
    <source>
        <dbReference type="Pfam" id="PF07693"/>
    </source>
</evidence>
<evidence type="ECO:0000313" key="4">
    <source>
        <dbReference type="Proteomes" id="UP000675880"/>
    </source>
</evidence>
<dbReference type="InterPro" id="IPR011646">
    <property type="entry name" value="KAP_P-loop"/>
</dbReference>
<keyword evidence="1" id="KW-0472">Membrane</keyword>
<dbReference type="SUPFAM" id="SSF52540">
    <property type="entry name" value="P-loop containing nucleoside triphosphate hydrolases"/>
    <property type="match status" value="1"/>
</dbReference>
<dbReference type="InterPro" id="IPR027417">
    <property type="entry name" value="P-loop_NTPase"/>
</dbReference>
<comment type="caution">
    <text evidence="3">The sequence shown here is derived from an EMBL/GenBank/DDBJ whole genome shotgun (WGS) entry which is preliminary data.</text>
</comment>
<keyword evidence="1" id="KW-1133">Transmembrane helix</keyword>
<dbReference type="Proteomes" id="UP000675880">
    <property type="component" value="Unassembled WGS sequence"/>
</dbReference>
<evidence type="ECO:0000256" key="1">
    <source>
        <dbReference type="SAM" id="Phobius"/>
    </source>
</evidence>
<proteinExistence type="predicted"/>
<protein>
    <recommendedName>
        <fullName evidence="2">KAP NTPase domain-containing protein</fullName>
    </recommendedName>
</protein>
<gene>
    <name evidence="3" type="ORF">NSPZN2_100073</name>
</gene>
<dbReference type="EMBL" id="CAJNBJ010000002">
    <property type="protein sequence ID" value="CAE6725369.1"/>
    <property type="molecule type" value="Genomic_DNA"/>
</dbReference>
<dbReference type="Pfam" id="PF07693">
    <property type="entry name" value="KAP_NTPase"/>
    <property type="match status" value="1"/>
</dbReference>
<dbReference type="Gene3D" id="3.40.50.300">
    <property type="entry name" value="P-loop containing nucleotide triphosphate hydrolases"/>
    <property type="match status" value="1"/>
</dbReference>
<reference evidence="3 4" key="1">
    <citation type="submission" date="2021-02" db="EMBL/GenBank/DDBJ databases">
        <authorList>
            <person name="Han P."/>
        </authorList>
    </citation>
    <scope>NUCLEOTIDE SEQUENCE [LARGE SCALE GENOMIC DNA]</scope>
    <source>
        <strain evidence="3">Candidatus Nitrospira sp. ZN2</strain>
    </source>
</reference>
<feature type="transmembrane region" description="Helical" evidence="1">
    <location>
        <begin position="12"/>
        <end position="30"/>
    </location>
</feature>
<feature type="transmembrane region" description="Helical" evidence="1">
    <location>
        <begin position="45"/>
        <end position="63"/>
    </location>
</feature>
<accession>A0ABM8R032</accession>
<name>A0ABM8R032_9BACT</name>
<sequence>MNLQYIWDNRKPFTIACLLGCATSFSIHYLVKQSAIRQLVAVKDYRLWLTVLLVGLSFLVLLYKRSSHYWARYRRTKELQNPPLQYIDIAASLLVAFLTTVVVLYWKSILSLFLVSASDEFRWFLVCLVGMVGIWTVKLFHPSNAASSTSLTLKQNQSAEIFDDPITRDEEDILNRVEFVNALTDQIVGLPLRAPYVFSLDGGWGEGKTSVLNLLQRRLRRNPDAILVSFNPWYVSTDASLVNSFYSALERAVLREYSCVGIRRTIHRYRDLLTPGLKFLGVDFTFSDDPIALHNEIANFINHTGRRLIIIIDDIDRLRSSQVEALFKLIGLTARFRNTIFVLCFDHSMIHKLLKDAINVDPAYLEKIIQQIVKLPAAEQKLIDRFLLMSDSLDTGKHRSAIDRLFDTLKIDDSVRNNFDEKMVGFYQPSFKKLFTNLRQAKRYLNSLRGSLPAVVHEVNLFDFCLLEAIRVNWPALYKDIWVNPWFYVPAWTMELKLADPLPGGADERSREIDEHINLILQGLHQADVARVILEELFFVQIESGFHGRGVNHSGSAATYRSEKRLTHPECFPKYFMYRSPIDDIPDSLVSKFLSDLNALDQSAAEVFVDTTFSKYKEDEKLTQFVGKIAIFSQLLNQERLQAVVRGLYRTAPLLDRRNLEVWRTEYARAERLILRLINDRAKDDDLRLLLEDVVGNSDLALAALITYSCHRAAQVSMFNIAERANLGHLRTIITERLAAYLIEGGRDIFDVMPADANFVLSEWGSDWRTCNGNSKALVESYVLKLSQKTPRRVIDILSGFVRHFAGFDSPGTFDFPHFEKVHDPKIFMELVLQMKGTVPMTEKDQKVVLLYEETYKKWLQKQSGE</sequence>
<keyword evidence="4" id="KW-1185">Reference proteome</keyword>
<feature type="transmembrane region" description="Helical" evidence="1">
    <location>
        <begin position="84"/>
        <end position="106"/>
    </location>
</feature>